<reference evidence="10" key="1">
    <citation type="submission" date="2018-05" db="EMBL/GenBank/DDBJ databases">
        <title>Complete genome sequence of Actinobacillus porcitonsillarum reference strain 9953L55 (CCUG 46996).</title>
        <authorList>
            <person name="Dona V."/>
            <person name="Perreten V."/>
        </authorList>
    </citation>
    <scope>NUCLEOTIDE SEQUENCE [LARGE SCALE GENOMIC DNA]</scope>
    <source>
        <strain evidence="10">9953L55</strain>
    </source>
</reference>
<keyword evidence="7 8" id="KW-0472">Membrane</keyword>
<sequence>MFFASLQFSISTTLPIILLMVAGVFLRRKKFIDEAFCQTASKLVFNFTLPIMLFLNMQKGELDYQAHLSLVLTGIVGTLITYFLAEYWASKHIKERTFRAVFVQGTFRSNVGILGLALVVNAYGNEAVAGTSVYVACLIILFNILAVITLTKSFAKGKMSIRALLFSILKNQLILAVIAGLVVNYYQISLPTPLLKTGQAIASMTLPLALICTGASIDFKALKQFKRQQNEDNRNYLVLLSAMVRLIIAPIILFSLGKWVFQLNAMELGIIFLTASSPVAAATYAMVRHYGGDATSTANLIGITTVGSMFSSTIGLLLLRQLGWI</sequence>
<evidence type="ECO:0000313" key="9">
    <source>
        <dbReference type="EMBL" id="AWI51114.1"/>
    </source>
</evidence>
<dbReference type="EMBL" id="CP029206">
    <property type="protein sequence ID" value="AWI51114.1"/>
    <property type="molecule type" value="Genomic_DNA"/>
</dbReference>
<keyword evidence="5 8" id="KW-0812">Transmembrane</keyword>
<dbReference type="Gene3D" id="1.20.1530.20">
    <property type="match status" value="1"/>
</dbReference>
<feature type="transmembrane region" description="Helical" evidence="8">
    <location>
        <begin position="97"/>
        <end position="120"/>
    </location>
</feature>
<comment type="similarity">
    <text evidence="2">Belongs to the auxin efflux carrier (TC 2.A.69) family.</text>
</comment>
<feature type="transmembrane region" description="Helical" evidence="8">
    <location>
        <begin position="6"/>
        <end position="27"/>
    </location>
</feature>
<dbReference type="Pfam" id="PF03547">
    <property type="entry name" value="Mem_trans"/>
    <property type="match status" value="1"/>
</dbReference>
<feature type="transmembrane region" description="Helical" evidence="8">
    <location>
        <begin position="268"/>
        <end position="287"/>
    </location>
</feature>
<keyword evidence="3" id="KW-0813">Transport</keyword>
<organism evidence="9 10">
    <name type="scientific">Actinobacillus porcitonsillarum</name>
    <dbReference type="NCBI Taxonomy" id="189834"/>
    <lineage>
        <taxon>Bacteria</taxon>
        <taxon>Pseudomonadati</taxon>
        <taxon>Pseudomonadota</taxon>
        <taxon>Gammaproteobacteria</taxon>
        <taxon>Pasteurellales</taxon>
        <taxon>Pasteurellaceae</taxon>
        <taxon>Actinobacillus</taxon>
    </lineage>
</organism>
<evidence type="ECO:0000256" key="3">
    <source>
        <dbReference type="ARBA" id="ARBA00022448"/>
    </source>
</evidence>
<comment type="subcellular location">
    <subcellularLocation>
        <location evidence="1">Cell membrane</location>
        <topology evidence="1">Multi-pass membrane protein</topology>
    </subcellularLocation>
</comment>
<dbReference type="Proteomes" id="UP000244920">
    <property type="component" value="Chromosome"/>
</dbReference>
<evidence type="ECO:0000256" key="6">
    <source>
        <dbReference type="ARBA" id="ARBA00022989"/>
    </source>
</evidence>
<feature type="transmembrane region" description="Helical" evidence="8">
    <location>
        <begin position="198"/>
        <end position="217"/>
    </location>
</feature>
<feature type="transmembrane region" description="Helical" evidence="8">
    <location>
        <begin position="163"/>
        <end position="186"/>
    </location>
</feature>
<protein>
    <submittedName>
        <fullName evidence="9">Malonate transporter</fullName>
    </submittedName>
</protein>
<dbReference type="PANTHER" id="PTHR36838:SF4">
    <property type="entry name" value="AUXIN EFFLUX CARRIER FAMILY PROTEIN"/>
    <property type="match status" value="1"/>
</dbReference>
<dbReference type="KEGG" id="apor:DDU33_06305"/>
<keyword evidence="4" id="KW-1003">Cell membrane</keyword>
<feature type="transmembrane region" description="Helical" evidence="8">
    <location>
        <begin position="299"/>
        <end position="319"/>
    </location>
</feature>
<evidence type="ECO:0000256" key="2">
    <source>
        <dbReference type="ARBA" id="ARBA00010145"/>
    </source>
</evidence>
<dbReference type="AlphaFoldDB" id="A0A2U8FL93"/>
<feature type="transmembrane region" description="Helical" evidence="8">
    <location>
        <begin position="64"/>
        <end position="85"/>
    </location>
</feature>
<dbReference type="InterPro" id="IPR038770">
    <property type="entry name" value="Na+/solute_symporter_sf"/>
</dbReference>
<dbReference type="InterPro" id="IPR004776">
    <property type="entry name" value="Mem_transp_PIN-like"/>
</dbReference>
<dbReference type="PANTHER" id="PTHR36838">
    <property type="entry name" value="AUXIN EFFLUX CARRIER FAMILY PROTEIN"/>
    <property type="match status" value="1"/>
</dbReference>
<evidence type="ECO:0000256" key="5">
    <source>
        <dbReference type="ARBA" id="ARBA00022692"/>
    </source>
</evidence>
<evidence type="ECO:0000256" key="1">
    <source>
        <dbReference type="ARBA" id="ARBA00004651"/>
    </source>
</evidence>
<feature type="transmembrane region" description="Helical" evidence="8">
    <location>
        <begin position="237"/>
        <end position="256"/>
    </location>
</feature>
<name>A0A2U8FL93_9PAST</name>
<evidence type="ECO:0000256" key="8">
    <source>
        <dbReference type="SAM" id="Phobius"/>
    </source>
</evidence>
<dbReference type="GO" id="GO:0055085">
    <property type="term" value="P:transmembrane transport"/>
    <property type="evidence" value="ECO:0007669"/>
    <property type="project" value="InterPro"/>
</dbReference>
<keyword evidence="10" id="KW-1185">Reference proteome</keyword>
<proteinExistence type="inferred from homology"/>
<keyword evidence="6 8" id="KW-1133">Transmembrane helix</keyword>
<accession>A0A2U8FL93</accession>
<gene>
    <name evidence="9" type="ORF">DDU33_06305</name>
</gene>
<evidence type="ECO:0000256" key="4">
    <source>
        <dbReference type="ARBA" id="ARBA00022475"/>
    </source>
</evidence>
<feature type="transmembrane region" description="Helical" evidence="8">
    <location>
        <begin position="132"/>
        <end position="151"/>
    </location>
</feature>
<dbReference type="GO" id="GO:0005886">
    <property type="term" value="C:plasma membrane"/>
    <property type="evidence" value="ECO:0007669"/>
    <property type="project" value="UniProtKB-SubCell"/>
</dbReference>
<evidence type="ECO:0000313" key="10">
    <source>
        <dbReference type="Proteomes" id="UP000244920"/>
    </source>
</evidence>
<dbReference type="RefSeq" id="WP_108923822.1">
    <property type="nucleotide sequence ID" value="NZ_CP029206.1"/>
</dbReference>
<evidence type="ECO:0000256" key="7">
    <source>
        <dbReference type="ARBA" id="ARBA00023136"/>
    </source>
</evidence>
<feature type="transmembrane region" description="Helical" evidence="8">
    <location>
        <begin position="39"/>
        <end position="58"/>
    </location>
</feature>